<gene>
    <name evidence="2" type="ORF">H8792_009585</name>
</gene>
<evidence type="ECO:0000313" key="2">
    <source>
        <dbReference type="EMBL" id="MBF6058591.1"/>
    </source>
</evidence>
<sequence>MVVYCPACEALVQTEKLSSHEKFNVDYDFAPMRYSLLKCTACNEIQLVEQYLVGYEPENEDHWSSAKRNWPLPELELPLHVPAVTKKSIEEAERCLRAKAFTACTVMTGRALEGICRHYATSSRYLGAGIKELKEQGVIDEKLFEWSEALHLHRNIAAHADERTITEEDARDLMDFTIAICEYIFVLSEKFKDFKARQNS</sequence>
<evidence type="ECO:0000313" key="3">
    <source>
        <dbReference type="Proteomes" id="UP001193680"/>
    </source>
</evidence>
<name>A0ABS0C369_9GAMM</name>
<protein>
    <submittedName>
        <fullName evidence="2">DUF4145 domain-containing protein</fullName>
    </submittedName>
</protein>
<dbReference type="EMBL" id="JACBGI020000021">
    <property type="protein sequence ID" value="MBF6058591.1"/>
    <property type="molecule type" value="Genomic_DNA"/>
</dbReference>
<comment type="caution">
    <text evidence="2">The sequence shown here is derived from an EMBL/GenBank/DDBJ whole genome shotgun (WGS) entry which is preliminary data.</text>
</comment>
<dbReference type="InterPro" id="IPR025285">
    <property type="entry name" value="DUF4145"/>
</dbReference>
<proteinExistence type="predicted"/>
<dbReference type="Pfam" id="PF13643">
    <property type="entry name" value="DUF4145"/>
    <property type="match status" value="1"/>
</dbReference>
<keyword evidence="3" id="KW-1185">Reference proteome</keyword>
<feature type="domain" description="DUF4145" evidence="1">
    <location>
        <begin position="90"/>
        <end position="177"/>
    </location>
</feature>
<evidence type="ECO:0000259" key="1">
    <source>
        <dbReference type="Pfam" id="PF13643"/>
    </source>
</evidence>
<dbReference type="Proteomes" id="UP001193680">
    <property type="component" value="Unassembled WGS sequence"/>
</dbReference>
<accession>A0ABS0C369</accession>
<reference evidence="2 3" key="1">
    <citation type="submission" date="2020-11" db="EMBL/GenBank/DDBJ databases">
        <title>Sulfur oxidizing isolate from Hospital Hole Sinkhole.</title>
        <authorList>
            <person name="Scott K.M."/>
        </authorList>
    </citation>
    <scope>NUCLEOTIDE SEQUENCE [LARGE SCALE GENOMIC DNA]</scope>
    <source>
        <strain evidence="2 3">HH1</strain>
    </source>
</reference>
<organism evidence="2 3">
    <name type="scientific">Thiomicrorhabdus heinhorstiae</name>
    <dbReference type="NCBI Taxonomy" id="2748010"/>
    <lineage>
        <taxon>Bacteria</taxon>
        <taxon>Pseudomonadati</taxon>
        <taxon>Pseudomonadota</taxon>
        <taxon>Gammaproteobacteria</taxon>
        <taxon>Thiotrichales</taxon>
        <taxon>Piscirickettsiaceae</taxon>
        <taxon>Thiomicrorhabdus</taxon>
    </lineage>
</organism>
<dbReference type="RefSeq" id="WP_185978732.1">
    <property type="nucleotide sequence ID" value="NZ_JACBGI020000021.1"/>
</dbReference>